<comment type="caution">
    <text evidence="2">The sequence shown here is derived from an EMBL/GenBank/DDBJ whole genome shotgun (WGS) entry which is preliminary data.</text>
</comment>
<name>A0A0F9PDZ2_9ZZZZ</name>
<dbReference type="EMBL" id="LAZR01003037">
    <property type="protein sequence ID" value="KKN22697.1"/>
    <property type="molecule type" value="Genomic_DNA"/>
</dbReference>
<evidence type="ECO:0000313" key="2">
    <source>
        <dbReference type="EMBL" id="KKN22697.1"/>
    </source>
</evidence>
<gene>
    <name evidence="2" type="ORF">LCGC14_0912510</name>
</gene>
<sequence length="832" mass="91358">MVRFTLIVVEKFRKGTTARRLGTFATRTKAEQIRSEKKFVGRRGTPFIVPESEAAAFIASRKTGIFAPKFVPPTQAELKRAAERKKSQERFERRREQAKLPTREGGIARQILFSEFGIRAEAAAAQLILTKAQLKREKAIERFRRISRTAGKIDIQREAFTLTTGGVPLTLLGQPGKLIFEEKIEDFPTGFIPKRPIAPGETMILEGPQIDFLGERRFGTGATIGAAPTRAELRQQTRELSLFPAEAQLLFRKTREEIKEQEKLIRALGAGGAAAFGAELTLTGGPKAIEAIPEALAFGALTFVSPPAAALVGTIALGFSIPGLQEEIREKGLLRASASELPTIAVFTAAGGAGARLRTTGVVRGAKSDIKFEQLLEKDIDPSFTFDAKPFAIVSKGKAPKFLQRSLTGKIITPGKLEFLLKDVGAGADVVKPTTIKELRILLGQAERVSLTREQAGQLDIFKPEIEEFLLAEPGRKGLITPGKLGIKTRQLQLRETFPTVAQKGAFVLAQLPRISRPTKQLTLFPSGKKGQLLFQQQFDIGEIFRGAGEGLRRFGELGPELPRVAGAEARAGRLGFIPSISTGLFSGVDTDLIVSQRTQLIQESLFEPIQIPISKQKFKSKSILDVDILQDQLLEFKQKQAVDVDILQDQKLELTTLQDILQEPVLRQRAKKQPALFEPPPEKQRKIKGAIFGFGEMPGFAETKAGFDVIIREKGQDLKANTKSLPRNRALNFGADIIDNSAAASFRIRKSKKAADVGFDDGFFFLKNKFRSPATKSKLPPKQFIEKNLFRIDSAGERAGITAKGLIARRKKAMKNQALDFDFGFAGGIGL</sequence>
<dbReference type="AlphaFoldDB" id="A0A0F9PDZ2"/>
<organism evidence="2">
    <name type="scientific">marine sediment metagenome</name>
    <dbReference type="NCBI Taxonomy" id="412755"/>
    <lineage>
        <taxon>unclassified sequences</taxon>
        <taxon>metagenomes</taxon>
        <taxon>ecological metagenomes</taxon>
    </lineage>
</organism>
<evidence type="ECO:0000256" key="1">
    <source>
        <dbReference type="SAM" id="MobiDB-lite"/>
    </source>
</evidence>
<feature type="region of interest" description="Disordered" evidence="1">
    <location>
        <begin position="82"/>
        <end position="101"/>
    </location>
</feature>
<protein>
    <submittedName>
        <fullName evidence="2">Uncharacterized protein</fullName>
    </submittedName>
</protein>
<accession>A0A0F9PDZ2</accession>
<proteinExistence type="predicted"/>
<reference evidence="2" key="1">
    <citation type="journal article" date="2015" name="Nature">
        <title>Complex archaea that bridge the gap between prokaryotes and eukaryotes.</title>
        <authorList>
            <person name="Spang A."/>
            <person name="Saw J.H."/>
            <person name="Jorgensen S.L."/>
            <person name="Zaremba-Niedzwiedzka K."/>
            <person name="Martijn J."/>
            <person name="Lind A.E."/>
            <person name="van Eijk R."/>
            <person name="Schleper C."/>
            <person name="Guy L."/>
            <person name="Ettema T.J."/>
        </authorList>
    </citation>
    <scope>NUCLEOTIDE SEQUENCE</scope>
</reference>